<keyword evidence="1" id="KW-1133">Transmembrane helix</keyword>
<sequence>MEKYSLGANFILLFILLVVGFFYKGALQENQRLEMALKIELSNTKILNEALEAQNEAYRALEVKSSKPPPTLNTIKEIYIKDKTCQSELEAYKSLFLELGKSP</sequence>
<keyword evidence="1" id="KW-0812">Transmembrane</keyword>
<dbReference type="OrthoDB" id="5329701at2"/>
<comment type="caution">
    <text evidence="2">The sequence shown here is derived from an EMBL/GenBank/DDBJ whole genome shotgun (WGS) entry which is preliminary data.</text>
</comment>
<evidence type="ECO:0000313" key="2">
    <source>
        <dbReference type="EMBL" id="PZT48183.1"/>
    </source>
</evidence>
<proteinExistence type="predicted"/>
<protein>
    <submittedName>
        <fullName evidence="2">Uncharacterized protein</fullName>
    </submittedName>
</protein>
<dbReference type="EMBL" id="NBIU01000011">
    <property type="protein sequence ID" value="PZT48183.1"/>
    <property type="molecule type" value="Genomic_DNA"/>
</dbReference>
<gene>
    <name evidence="2" type="ORF">B6S12_05020</name>
</gene>
<feature type="transmembrane region" description="Helical" evidence="1">
    <location>
        <begin position="6"/>
        <end position="23"/>
    </location>
</feature>
<reference evidence="2 3" key="1">
    <citation type="submission" date="2017-03" db="EMBL/GenBank/DDBJ databases">
        <title>Genomic and clinical evidence uncovers the enterohepatic species Helicobacter valdiviensis as a potential human intestinal pathogen.</title>
        <authorList>
            <person name="Fresia P."/>
            <person name="Jara R."/>
            <person name="Sierra R."/>
            <person name="Ferres I."/>
            <person name="Greif G."/>
            <person name="Iraola G."/>
            <person name="Collado L."/>
        </authorList>
    </citation>
    <scope>NUCLEOTIDE SEQUENCE [LARGE SCALE GENOMIC DNA]</scope>
    <source>
        <strain evidence="2 3">WBE14</strain>
    </source>
</reference>
<evidence type="ECO:0000256" key="1">
    <source>
        <dbReference type="SAM" id="Phobius"/>
    </source>
</evidence>
<keyword evidence="3" id="KW-1185">Reference proteome</keyword>
<accession>A0A2W6PNA0</accession>
<dbReference type="AlphaFoldDB" id="A0A2W6PNA0"/>
<name>A0A2W6PNA0_9HELI</name>
<organism evidence="2 3">
    <name type="scientific">Helicobacter valdiviensis</name>
    <dbReference type="NCBI Taxonomy" id="1458358"/>
    <lineage>
        <taxon>Bacteria</taxon>
        <taxon>Pseudomonadati</taxon>
        <taxon>Campylobacterota</taxon>
        <taxon>Epsilonproteobacteria</taxon>
        <taxon>Campylobacterales</taxon>
        <taxon>Helicobacteraceae</taxon>
        <taxon>Helicobacter</taxon>
    </lineage>
</organism>
<keyword evidence="1" id="KW-0472">Membrane</keyword>
<dbReference type="Proteomes" id="UP000249746">
    <property type="component" value="Unassembled WGS sequence"/>
</dbReference>
<dbReference type="RefSeq" id="WP_111229722.1">
    <property type="nucleotide sequence ID" value="NZ_NBIU01000011.1"/>
</dbReference>
<evidence type="ECO:0000313" key="3">
    <source>
        <dbReference type="Proteomes" id="UP000249746"/>
    </source>
</evidence>